<dbReference type="OrthoDB" id="2126698at2759"/>
<evidence type="ECO:0000313" key="8">
    <source>
        <dbReference type="EMBL" id="KAG0663376.1"/>
    </source>
</evidence>
<dbReference type="Proteomes" id="UP000777482">
    <property type="component" value="Unassembled WGS sequence"/>
</dbReference>
<dbReference type="PANTHER" id="PTHR11206">
    <property type="entry name" value="MULTIDRUG RESISTANCE PROTEIN"/>
    <property type="match status" value="1"/>
</dbReference>
<organism evidence="8 9">
    <name type="scientific">Rhodotorula mucilaginosa</name>
    <name type="common">Yeast</name>
    <name type="synonym">Rhodotorula rubra</name>
    <dbReference type="NCBI Taxonomy" id="5537"/>
    <lineage>
        <taxon>Eukaryota</taxon>
        <taxon>Fungi</taxon>
        <taxon>Dikarya</taxon>
        <taxon>Basidiomycota</taxon>
        <taxon>Pucciniomycotina</taxon>
        <taxon>Microbotryomycetes</taxon>
        <taxon>Sporidiobolales</taxon>
        <taxon>Sporidiobolaceae</taxon>
        <taxon>Rhodotorula</taxon>
    </lineage>
</organism>
<evidence type="ECO:0000256" key="3">
    <source>
        <dbReference type="ARBA" id="ARBA00022692"/>
    </source>
</evidence>
<evidence type="ECO:0000256" key="4">
    <source>
        <dbReference type="ARBA" id="ARBA00022989"/>
    </source>
</evidence>
<feature type="transmembrane region" description="Helical" evidence="7">
    <location>
        <begin position="322"/>
        <end position="344"/>
    </location>
</feature>
<feature type="transmembrane region" description="Helical" evidence="7">
    <location>
        <begin position="521"/>
        <end position="542"/>
    </location>
</feature>
<dbReference type="GO" id="GO:0042910">
    <property type="term" value="F:xenobiotic transmembrane transporter activity"/>
    <property type="evidence" value="ECO:0007669"/>
    <property type="project" value="InterPro"/>
</dbReference>
<comment type="subcellular location">
    <subcellularLocation>
        <location evidence="1">Membrane</location>
        <topology evidence="1">Multi-pass membrane protein</topology>
    </subcellularLocation>
</comment>
<feature type="transmembrane region" description="Helical" evidence="7">
    <location>
        <begin position="401"/>
        <end position="420"/>
    </location>
</feature>
<evidence type="ECO:0000256" key="7">
    <source>
        <dbReference type="SAM" id="Phobius"/>
    </source>
</evidence>
<evidence type="ECO:0000256" key="2">
    <source>
        <dbReference type="ARBA" id="ARBA00010199"/>
    </source>
</evidence>
<feature type="transmembrane region" description="Helical" evidence="7">
    <location>
        <begin position="356"/>
        <end position="380"/>
    </location>
</feature>
<keyword evidence="5 7" id="KW-0472">Membrane</keyword>
<proteinExistence type="inferred from homology"/>
<name>A0A9P7B6Z7_RHOMI</name>
<evidence type="ECO:0000256" key="6">
    <source>
        <dbReference type="SAM" id="MobiDB-lite"/>
    </source>
</evidence>
<feature type="transmembrane region" description="Helical" evidence="7">
    <location>
        <begin position="549"/>
        <end position="575"/>
    </location>
</feature>
<dbReference type="EMBL" id="PUHQ01000020">
    <property type="protein sequence ID" value="KAG0663376.1"/>
    <property type="molecule type" value="Genomic_DNA"/>
</dbReference>
<reference evidence="8 9" key="1">
    <citation type="submission" date="2020-11" db="EMBL/GenBank/DDBJ databases">
        <title>Kefir isolates.</title>
        <authorList>
            <person name="Marcisauskas S."/>
            <person name="Kim Y."/>
            <person name="Blasche S."/>
        </authorList>
    </citation>
    <scope>NUCLEOTIDE SEQUENCE [LARGE SCALE GENOMIC DNA]</scope>
    <source>
        <strain evidence="8 9">KR</strain>
    </source>
</reference>
<evidence type="ECO:0000313" key="9">
    <source>
        <dbReference type="Proteomes" id="UP000777482"/>
    </source>
</evidence>
<dbReference type="GO" id="GO:0015297">
    <property type="term" value="F:antiporter activity"/>
    <property type="evidence" value="ECO:0007669"/>
    <property type="project" value="InterPro"/>
</dbReference>
<dbReference type="InterPro" id="IPR045069">
    <property type="entry name" value="MATE_euk"/>
</dbReference>
<feature type="transmembrane region" description="Helical" evidence="7">
    <location>
        <begin position="253"/>
        <end position="273"/>
    </location>
</feature>
<feature type="compositionally biased region" description="Basic residues" evidence="6">
    <location>
        <begin position="43"/>
        <end position="54"/>
    </location>
</feature>
<dbReference type="GO" id="GO:1990961">
    <property type="term" value="P:xenobiotic detoxification by transmembrane export across the plasma membrane"/>
    <property type="evidence" value="ECO:0007669"/>
    <property type="project" value="InterPro"/>
</dbReference>
<feature type="compositionally biased region" description="Polar residues" evidence="6">
    <location>
        <begin position="1"/>
        <end position="23"/>
    </location>
</feature>
<feature type="region of interest" description="Disordered" evidence="6">
    <location>
        <begin position="1"/>
        <end position="141"/>
    </location>
</feature>
<gene>
    <name evidence="8" type="ORF">C6P46_002715</name>
</gene>
<dbReference type="Pfam" id="PF01554">
    <property type="entry name" value="MatE"/>
    <property type="match status" value="2"/>
</dbReference>
<evidence type="ECO:0008006" key="10">
    <source>
        <dbReference type="Google" id="ProtNLM"/>
    </source>
</evidence>
<feature type="transmembrane region" description="Helical" evidence="7">
    <location>
        <begin position="581"/>
        <end position="604"/>
    </location>
</feature>
<sequence length="626" mass="66772">MNFSGSLSSTSPASFSRETSFLQQAIARGESSLHGTSNGHGDAHHHRGHGKRRSGSSSASARLSFSAEGGRLSPPQEDVNEEEADDNETAVSDEEEEEGGGETRGLLSPGTGSSEHRGRRLSRAPSYHPATETTPLLGHSATTDGIVSAAEEAAIRQARKLDDDRRDAFLGEGRVLLKYTAPILFTHFLEYSLMATVVVSTGHLGETELAAASLSNLTNNTIALSVVHGLCAALDTLCPQAFSSSRPKDTSMYAIRTYLICLAVAIPQCIFFHNSEWILRDGLRQDPAVAKLAAQYLRIMSLAIPGYAGFECIRRWLQAQGMMVAPVLALVVAAPVNLALNYFLVVGPIDSIRLGFVGAPIASCISINLMFITMFLYSIFCAPRDAWGGWTPADLLSGFGLNIKLGLAGIGMVGSEWWSWEIVGLATSFLGPTALAAQSVLLTSASAFYQFQYALSVAAAVRIGNLLGAQKPHLARVTSRLTIAIAIVCSGVNSILLVLLRNKWGSLFSSEPEIIKLVANVLPLVAAFQLSDGLSGAMGGVLRGAGKPVLGAIINTASYYVLGLPVGITVAFVGPKLGLNGLWLGLTIALTFTGLSSTYIVWFMNWEQEAEQTRIRLGEAKRDEEQ</sequence>
<keyword evidence="3 7" id="KW-0812">Transmembrane</keyword>
<feature type="transmembrane region" description="Helical" evidence="7">
    <location>
        <begin position="481"/>
        <end position="501"/>
    </location>
</feature>
<dbReference type="InterPro" id="IPR002528">
    <property type="entry name" value="MATE_fam"/>
</dbReference>
<comment type="caution">
    <text evidence="8">The sequence shown here is derived from an EMBL/GenBank/DDBJ whole genome shotgun (WGS) entry which is preliminary data.</text>
</comment>
<feature type="compositionally biased region" description="Acidic residues" evidence="6">
    <location>
        <begin position="78"/>
        <end position="100"/>
    </location>
</feature>
<keyword evidence="4 7" id="KW-1133">Transmembrane helix</keyword>
<feature type="compositionally biased region" description="Low complexity" evidence="6">
    <location>
        <begin position="55"/>
        <end position="67"/>
    </location>
</feature>
<evidence type="ECO:0000256" key="5">
    <source>
        <dbReference type="ARBA" id="ARBA00023136"/>
    </source>
</evidence>
<dbReference type="GO" id="GO:0016020">
    <property type="term" value="C:membrane"/>
    <property type="evidence" value="ECO:0007669"/>
    <property type="project" value="UniProtKB-SubCell"/>
</dbReference>
<evidence type="ECO:0000256" key="1">
    <source>
        <dbReference type="ARBA" id="ARBA00004141"/>
    </source>
</evidence>
<accession>A0A9P7B6Z7</accession>
<keyword evidence="9" id="KW-1185">Reference proteome</keyword>
<comment type="similarity">
    <text evidence="2">Belongs to the multi antimicrobial extrusion (MATE) (TC 2.A.66.1) family.</text>
</comment>
<dbReference type="NCBIfam" id="TIGR00797">
    <property type="entry name" value="matE"/>
    <property type="match status" value="1"/>
</dbReference>
<dbReference type="AlphaFoldDB" id="A0A9P7B6Z7"/>
<feature type="transmembrane region" description="Helical" evidence="7">
    <location>
        <begin position="440"/>
        <end position="461"/>
    </location>
</feature>
<dbReference type="CDD" id="cd13132">
    <property type="entry name" value="MATE_eukaryotic"/>
    <property type="match status" value="1"/>
</dbReference>
<protein>
    <recommendedName>
        <fullName evidence="10">MATE efflux family protein</fullName>
    </recommendedName>
</protein>